<dbReference type="OrthoDB" id="4062651at2759"/>
<dbReference type="Gene3D" id="1.10.510.10">
    <property type="entry name" value="Transferase(Phosphotransferase) domain 1"/>
    <property type="match status" value="1"/>
</dbReference>
<dbReference type="PANTHER" id="PTHR27001">
    <property type="entry name" value="OS01G0253100 PROTEIN"/>
    <property type="match status" value="1"/>
</dbReference>
<evidence type="ECO:0000259" key="3">
    <source>
        <dbReference type="PROSITE" id="PS50011"/>
    </source>
</evidence>
<reference evidence="4" key="1">
    <citation type="submission" date="2017-08" db="EMBL/GenBank/DDBJ databases">
        <title>Assembly of the North American Bullfrog Genome.</title>
        <authorList>
            <person name="Warren R.L."/>
            <person name="Vandervalk B.P."/>
            <person name="Kucuk E."/>
            <person name="Birol I."/>
            <person name="Helbing C."/>
            <person name="Pandoh P."/>
            <person name="Behsaz B."/>
            <person name="Mohamadi H."/>
            <person name="Chu J."/>
            <person name="Jackman S."/>
            <person name="Hammond S.A."/>
            <person name="Veldhoen N."/>
            <person name="Kirk H."/>
            <person name="Zhao Y."/>
            <person name="Coope R."/>
            <person name="Pleasance S."/>
            <person name="Moore R."/>
            <person name="Holt R."/>
        </authorList>
    </citation>
    <scope>NUCLEOTIDE SEQUENCE</scope>
    <source>
        <strain evidence="4">Bruno</strain>
        <tissue evidence="4">Liver</tissue>
    </source>
</reference>
<dbReference type="PROSITE" id="PS00108">
    <property type="entry name" value="PROTEIN_KINASE_ST"/>
    <property type="match status" value="1"/>
</dbReference>
<dbReference type="GO" id="GO:0004672">
    <property type="term" value="F:protein kinase activity"/>
    <property type="evidence" value="ECO:0007669"/>
    <property type="project" value="InterPro"/>
</dbReference>
<evidence type="ECO:0000256" key="2">
    <source>
        <dbReference type="ARBA" id="ARBA00022840"/>
    </source>
</evidence>
<dbReference type="InterPro" id="IPR000719">
    <property type="entry name" value="Prot_kinase_dom"/>
</dbReference>
<keyword evidence="1" id="KW-0547">Nucleotide-binding</keyword>
<dbReference type="EMBL" id="KV923004">
    <property type="protein sequence ID" value="PIO41082.1"/>
    <property type="molecule type" value="Genomic_DNA"/>
</dbReference>
<dbReference type="PROSITE" id="PS50011">
    <property type="entry name" value="PROTEIN_KINASE_DOM"/>
    <property type="match status" value="1"/>
</dbReference>
<accession>A0A2G9SM11</accession>
<evidence type="ECO:0000256" key="1">
    <source>
        <dbReference type="ARBA" id="ARBA00022741"/>
    </source>
</evidence>
<evidence type="ECO:0000313" key="4">
    <source>
        <dbReference type="EMBL" id="PIO41082.1"/>
    </source>
</evidence>
<name>A0A2G9SM11_AQUCT</name>
<dbReference type="Pfam" id="PF00069">
    <property type="entry name" value="Pkinase"/>
    <property type="match status" value="1"/>
</dbReference>
<feature type="domain" description="Protein kinase" evidence="3">
    <location>
        <begin position="1"/>
        <end position="138"/>
    </location>
</feature>
<gene>
    <name evidence="4" type="ORF">AB205_0151880</name>
</gene>
<sequence>MQGEEYCLIYLFLPNGSLEDRLQLQGSFPTLSWKQRLSIMQGAACGIQFLHTCQPSIIHGDIKSSNILLDQALVPKIGDFGLSRFSRYTCDAGKSRTLARTSTVRGTLAYLPDEYVKMGKLTFELDTYSFGVVSNGLS</sequence>
<dbReference type="SUPFAM" id="SSF56112">
    <property type="entry name" value="Protein kinase-like (PK-like)"/>
    <property type="match status" value="1"/>
</dbReference>
<dbReference type="GO" id="GO:0005524">
    <property type="term" value="F:ATP binding"/>
    <property type="evidence" value="ECO:0007669"/>
    <property type="project" value="UniProtKB-KW"/>
</dbReference>
<dbReference type="InterPro" id="IPR011009">
    <property type="entry name" value="Kinase-like_dom_sf"/>
</dbReference>
<keyword evidence="2" id="KW-0067">ATP-binding</keyword>
<dbReference type="InterPro" id="IPR008271">
    <property type="entry name" value="Ser/Thr_kinase_AS"/>
</dbReference>
<proteinExistence type="predicted"/>
<dbReference type="PANTHER" id="PTHR27001:SF929">
    <property type="entry name" value="INTERLEUKIN 1 RECEPTOR-ASSOCIATED KINASE 1"/>
    <property type="match status" value="1"/>
</dbReference>
<protein>
    <recommendedName>
        <fullName evidence="3">Protein kinase domain-containing protein</fullName>
    </recommendedName>
</protein>
<organism evidence="4">
    <name type="scientific">Aquarana catesbeiana</name>
    <name type="common">American bullfrog</name>
    <name type="synonym">Rana catesbeiana</name>
    <dbReference type="NCBI Taxonomy" id="8400"/>
    <lineage>
        <taxon>Eukaryota</taxon>
        <taxon>Metazoa</taxon>
        <taxon>Chordata</taxon>
        <taxon>Craniata</taxon>
        <taxon>Vertebrata</taxon>
        <taxon>Euteleostomi</taxon>
        <taxon>Amphibia</taxon>
        <taxon>Batrachia</taxon>
        <taxon>Anura</taxon>
        <taxon>Neobatrachia</taxon>
        <taxon>Ranoidea</taxon>
        <taxon>Ranidae</taxon>
        <taxon>Aquarana</taxon>
    </lineage>
</organism>
<dbReference type="AlphaFoldDB" id="A0A2G9SM11"/>
<dbReference type="GO" id="GO:0005886">
    <property type="term" value="C:plasma membrane"/>
    <property type="evidence" value="ECO:0007669"/>
    <property type="project" value="TreeGrafter"/>
</dbReference>